<dbReference type="GO" id="GO:0031262">
    <property type="term" value="C:Ndc80 complex"/>
    <property type="evidence" value="ECO:0007669"/>
    <property type="project" value="UniProtKB-UniRule"/>
</dbReference>
<evidence type="ECO:0000256" key="3">
    <source>
        <dbReference type="ARBA" id="ARBA00022618"/>
    </source>
</evidence>
<dbReference type="InParanoid" id="K5VVV3"/>
<comment type="similarity">
    <text evidence="1 10">Belongs to the NDC80/HEC1 family.</text>
</comment>
<dbReference type="InterPro" id="IPR005550">
    <property type="entry name" value="Kinetochore_Ndc80"/>
</dbReference>
<feature type="coiled-coil region" evidence="11">
    <location>
        <begin position="303"/>
        <end position="337"/>
    </location>
</feature>
<evidence type="ECO:0000256" key="9">
    <source>
        <dbReference type="ARBA" id="ARBA00023328"/>
    </source>
</evidence>
<proteinExistence type="inferred from homology"/>
<keyword evidence="8 10" id="KW-0131">Cell cycle</keyword>
<evidence type="ECO:0000256" key="8">
    <source>
        <dbReference type="ARBA" id="ARBA00023306"/>
    </source>
</evidence>
<comment type="function">
    <text evidence="10">Acts as a component of the essential kinetochore-associated NDC80 complex, which is required for chromosome segregation and spindle checkpoint activity.</text>
</comment>
<dbReference type="AlphaFoldDB" id="K5VVV3"/>
<dbReference type="OrthoDB" id="7459479at2759"/>
<dbReference type="KEGG" id="pco:PHACADRAFT_256478"/>
<evidence type="ECO:0000313" key="15">
    <source>
        <dbReference type="Proteomes" id="UP000008370"/>
    </source>
</evidence>
<reference evidence="14 15" key="1">
    <citation type="journal article" date="2012" name="BMC Genomics">
        <title>Comparative genomics of the white-rot fungi, Phanerochaete carnosa and P. chrysosporium, to elucidate the genetic basis of the distinct wood types they colonize.</title>
        <authorList>
            <person name="Suzuki H."/>
            <person name="MacDonald J."/>
            <person name="Syed K."/>
            <person name="Salamov A."/>
            <person name="Hori C."/>
            <person name="Aerts A."/>
            <person name="Henrissat B."/>
            <person name="Wiebenga A."/>
            <person name="vanKuyk P.A."/>
            <person name="Barry K."/>
            <person name="Lindquist E."/>
            <person name="LaButti K."/>
            <person name="Lapidus A."/>
            <person name="Lucas S."/>
            <person name="Coutinho P."/>
            <person name="Gong Y."/>
            <person name="Samejima M."/>
            <person name="Mahadevan R."/>
            <person name="Abou-Zaid M."/>
            <person name="de Vries R.P."/>
            <person name="Igarashi K."/>
            <person name="Yadav J.S."/>
            <person name="Grigoriev I.V."/>
            <person name="Master E.R."/>
        </authorList>
    </citation>
    <scope>NUCLEOTIDE SEQUENCE [LARGE SCALE GENOMIC DNA]</scope>
    <source>
        <strain evidence="14 15">HHB-10118-sp</strain>
    </source>
</reference>
<dbReference type="PANTHER" id="PTHR10643">
    <property type="entry name" value="KINETOCHORE PROTEIN NDC80"/>
    <property type="match status" value="1"/>
</dbReference>
<feature type="coiled-coil region" evidence="11">
    <location>
        <begin position="479"/>
        <end position="570"/>
    </location>
</feature>
<comment type="subunit">
    <text evidence="10">Component of the NDC80 complex.</text>
</comment>
<evidence type="ECO:0000256" key="11">
    <source>
        <dbReference type="SAM" id="Coils"/>
    </source>
</evidence>
<evidence type="ECO:0000256" key="4">
    <source>
        <dbReference type="ARBA" id="ARBA00022776"/>
    </source>
</evidence>
<dbReference type="GeneID" id="18916591"/>
<sequence length="603" mass="68031">MSMSGPALRAPYPMPNHGPGPTPRALMRSQNMNPLLMSASKPNFGRTPVQSSTRRGSMWTGGAQGNVASTSQAAKDTRPLRERSYQVKMRQDIIDWCRANDLDVSPQILQNITAKDFRVIFEQLVQCLDPDWHFDPAKNLGDQLIQALKALYYPYVSSLDLKWLSAPGAPYSWPSLLGMLHWLAEMGRAKREYLESGDPTLQDPDQIPVAFEDDNALAFEHYVATYEAFLLGADVYPEQERMIEERYAKKDEQVVSELQSQKEKLAQVETELETLKKAPPPVKQLEENHGYLTRDKIKFEECIHVYEDRKQRLENAIAITNDEIEHMSKTIDDLNAEQNRLASIVKVQNLSPEEVLRMNTEHETLSNDLRTLKSKIAESTKTINKLEVSLGKKTADAEEAIDTYSGLLTTLELFPPLPPPLEDVHLALRMNSAASDLRQLLTGPDIADAVKPSLAVIADQKRQQRAEIENDRIAVDNDLDQLVTACENMEEEVLDVLKKANALNDQAEELREMVQREVLASNAEAERLEEALAQARSAAKAHGVGVKARLQALQIAYKEQVAKVNRLRDDTVREIIKNSSDIVMFKEEVSKQLKHLRDYAETN</sequence>
<protein>
    <recommendedName>
        <fullName evidence="10">Kinetochore protein NDC80</fullName>
    </recommendedName>
</protein>
<dbReference type="InterPro" id="IPR038273">
    <property type="entry name" value="Ndc80_sf"/>
</dbReference>
<dbReference type="RefSeq" id="XP_007396002.1">
    <property type="nucleotide sequence ID" value="XM_007395940.1"/>
</dbReference>
<keyword evidence="15" id="KW-1185">Reference proteome</keyword>
<dbReference type="EMBL" id="JH930472">
    <property type="protein sequence ID" value="EKM55683.1"/>
    <property type="molecule type" value="Genomic_DNA"/>
</dbReference>
<evidence type="ECO:0000256" key="6">
    <source>
        <dbReference type="ARBA" id="ARBA00023054"/>
    </source>
</evidence>
<dbReference type="Pfam" id="PF03801">
    <property type="entry name" value="Ndc80_HEC"/>
    <property type="match status" value="1"/>
</dbReference>
<feature type="region of interest" description="Disordered" evidence="12">
    <location>
        <begin position="1"/>
        <end position="80"/>
    </location>
</feature>
<feature type="domain" description="Kinetochore protein Ndc80 CH" evidence="13">
    <location>
        <begin position="66"/>
        <end position="189"/>
    </location>
</feature>
<keyword evidence="5 10" id="KW-0995">Kinetochore</keyword>
<dbReference type="GO" id="GO:0005634">
    <property type="term" value="C:nucleus"/>
    <property type="evidence" value="ECO:0007669"/>
    <property type="project" value="UniProtKB-SubCell"/>
</dbReference>
<evidence type="ECO:0000259" key="13">
    <source>
        <dbReference type="Pfam" id="PF03801"/>
    </source>
</evidence>
<evidence type="ECO:0000256" key="1">
    <source>
        <dbReference type="ARBA" id="ARBA00007050"/>
    </source>
</evidence>
<dbReference type="STRING" id="650164.K5VVV3"/>
<keyword evidence="4 10" id="KW-0498">Mitosis</keyword>
<dbReference type="GO" id="GO:0051315">
    <property type="term" value="P:attachment of mitotic spindle microtubules to kinetochore"/>
    <property type="evidence" value="ECO:0007669"/>
    <property type="project" value="UniProtKB-UniRule"/>
</dbReference>
<feature type="coiled-coil region" evidence="11">
    <location>
        <begin position="248"/>
        <end position="278"/>
    </location>
</feature>
<evidence type="ECO:0000256" key="2">
    <source>
        <dbReference type="ARBA" id="ARBA00022454"/>
    </source>
</evidence>
<dbReference type="HOGENOM" id="CLU_012583_1_1_1"/>
<dbReference type="InterPro" id="IPR055260">
    <property type="entry name" value="Ndc80_CH"/>
</dbReference>
<gene>
    <name evidence="14" type="ORF">PHACADRAFT_256478</name>
</gene>
<keyword evidence="2 10" id="KW-0158">Chromosome</keyword>
<dbReference type="PANTHER" id="PTHR10643:SF2">
    <property type="entry name" value="KINETOCHORE PROTEIN NDC80 HOMOLOG"/>
    <property type="match status" value="1"/>
</dbReference>
<evidence type="ECO:0000256" key="12">
    <source>
        <dbReference type="SAM" id="MobiDB-lite"/>
    </source>
</evidence>
<keyword evidence="3 10" id="KW-0132">Cell division</keyword>
<feature type="compositionally biased region" description="Pro residues" evidence="12">
    <location>
        <begin position="12"/>
        <end position="22"/>
    </location>
</feature>
<comment type="subcellular location">
    <subcellularLocation>
        <location evidence="10">Chromosome</location>
        <location evidence="10">Centromere</location>
        <location evidence="10">Kinetochore</location>
    </subcellularLocation>
    <subcellularLocation>
        <location evidence="10">Nucleus</location>
    </subcellularLocation>
</comment>
<evidence type="ECO:0000313" key="14">
    <source>
        <dbReference type="EMBL" id="EKM55683.1"/>
    </source>
</evidence>
<name>K5VVV3_PHACS</name>
<keyword evidence="6 11" id="KW-0175">Coiled coil</keyword>
<keyword evidence="9 10" id="KW-0137">Centromere</keyword>
<evidence type="ECO:0000256" key="10">
    <source>
        <dbReference type="RuleBase" id="RU368072"/>
    </source>
</evidence>
<dbReference type="FunCoup" id="K5VVV3">
    <property type="interactions" value="184"/>
</dbReference>
<keyword evidence="7 10" id="KW-0539">Nucleus</keyword>
<accession>K5VVV3</accession>
<evidence type="ECO:0000256" key="5">
    <source>
        <dbReference type="ARBA" id="ARBA00022838"/>
    </source>
</evidence>
<dbReference type="Gene3D" id="1.10.418.30">
    <property type="entry name" value="Ncd80 complex, Ncd80 subunit"/>
    <property type="match status" value="1"/>
</dbReference>
<dbReference type="GO" id="GO:0051301">
    <property type="term" value="P:cell division"/>
    <property type="evidence" value="ECO:0007669"/>
    <property type="project" value="UniProtKB-UniRule"/>
</dbReference>
<evidence type="ECO:0000256" key="7">
    <source>
        <dbReference type="ARBA" id="ARBA00023242"/>
    </source>
</evidence>
<dbReference type="Proteomes" id="UP000008370">
    <property type="component" value="Unassembled WGS sequence"/>
</dbReference>
<organism evidence="14 15">
    <name type="scientific">Phanerochaete carnosa (strain HHB-10118-sp)</name>
    <name type="common">White-rot fungus</name>
    <name type="synonym">Peniophora carnosa</name>
    <dbReference type="NCBI Taxonomy" id="650164"/>
    <lineage>
        <taxon>Eukaryota</taxon>
        <taxon>Fungi</taxon>
        <taxon>Dikarya</taxon>
        <taxon>Basidiomycota</taxon>
        <taxon>Agaricomycotina</taxon>
        <taxon>Agaricomycetes</taxon>
        <taxon>Polyporales</taxon>
        <taxon>Phanerochaetaceae</taxon>
        <taxon>Phanerochaete</taxon>
    </lineage>
</organism>